<dbReference type="AlphaFoldDB" id="A0A9K3DRF2"/>
<protein>
    <submittedName>
        <fullName evidence="1">Uncharacterized protein</fullName>
    </submittedName>
</protein>
<sequence length="81" mass="9224">MAWCDKPLILEMVGCGQSLDSSVGSKYIACEFLHGFQRSRTKFGLALDGLDLTFFECAFHGFGLWRALREREQTKDVRQFG</sequence>
<dbReference type="Gramene" id="mRNA:HanXRQr2_Chr16g0733111">
    <property type="protein sequence ID" value="mRNA:HanXRQr2_Chr16g0733111"/>
    <property type="gene ID" value="HanXRQr2_Chr16g0733111"/>
</dbReference>
<comment type="caution">
    <text evidence="1">The sequence shown here is derived from an EMBL/GenBank/DDBJ whole genome shotgun (WGS) entry which is preliminary data.</text>
</comment>
<evidence type="ECO:0000313" key="1">
    <source>
        <dbReference type="EMBL" id="KAF5758766.1"/>
    </source>
</evidence>
<organism evidence="1 2">
    <name type="scientific">Helianthus annuus</name>
    <name type="common">Common sunflower</name>
    <dbReference type="NCBI Taxonomy" id="4232"/>
    <lineage>
        <taxon>Eukaryota</taxon>
        <taxon>Viridiplantae</taxon>
        <taxon>Streptophyta</taxon>
        <taxon>Embryophyta</taxon>
        <taxon>Tracheophyta</taxon>
        <taxon>Spermatophyta</taxon>
        <taxon>Magnoliopsida</taxon>
        <taxon>eudicotyledons</taxon>
        <taxon>Gunneridae</taxon>
        <taxon>Pentapetalae</taxon>
        <taxon>asterids</taxon>
        <taxon>campanulids</taxon>
        <taxon>Asterales</taxon>
        <taxon>Asteraceae</taxon>
        <taxon>Asteroideae</taxon>
        <taxon>Heliantheae alliance</taxon>
        <taxon>Heliantheae</taxon>
        <taxon>Helianthus</taxon>
    </lineage>
</organism>
<reference evidence="1" key="2">
    <citation type="submission" date="2020-06" db="EMBL/GenBank/DDBJ databases">
        <title>Helianthus annuus Genome sequencing and assembly Release 2.</title>
        <authorList>
            <person name="Gouzy J."/>
            <person name="Langlade N."/>
            <person name="Munos S."/>
        </authorList>
    </citation>
    <scope>NUCLEOTIDE SEQUENCE</scope>
    <source>
        <tissue evidence="1">Leaves</tissue>
    </source>
</reference>
<accession>A0A9K3DRF2</accession>
<evidence type="ECO:0000313" key="2">
    <source>
        <dbReference type="Proteomes" id="UP000215914"/>
    </source>
</evidence>
<name>A0A9K3DRF2_HELAN</name>
<gene>
    <name evidence="1" type="ORF">HanXRQr2_Chr16g0733111</name>
</gene>
<reference evidence="1" key="1">
    <citation type="journal article" date="2017" name="Nature">
        <title>The sunflower genome provides insights into oil metabolism, flowering and Asterid evolution.</title>
        <authorList>
            <person name="Badouin H."/>
            <person name="Gouzy J."/>
            <person name="Grassa C.J."/>
            <person name="Murat F."/>
            <person name="Staton S.E."/>
            <person name="Cottret L."/>
            <person name="Lelandais-Briere C."/>
            <person name="Owens G.L."/>
            <person name="Carrere S."/>
            <person name="Mayjonade B."/>
            <person name="Legrand L."/>
            <person name="Gill N."/>
            <person name="Kane N.C."/>
            <person name="Bowers J.E."/>
            <person name="Hubner S."/>
            <person name="Bellec A."/>
            <person name="Berard A."/>
            <person name="Berges H."/>
            <person name="Blanchet N."/>
            <person name="Boniface M.C."/>
            <person name="Brunel D."/>
            <person name="Catrice O."/>
            <person name="Chaidir N."/>
            <person name="Claudel C."/>
            <person name="Donnadieu C."/>
            <person name="Faraut T."/>
            <person name="Fievet G."/>
            <person name="Helmstetter N."/>
            <person name="King M."/>
            <person name="Knapp S.J."/>
            <person name="Lai Z."/>
            <person name="Le Paslier M.C."/>
            <person name="Lippi Y."/>
            <person name="Lorenzon L."/>
            <person name="Mandel J.R."/>
            <person name="Marage G."/>
            <person name="Marchand G."/>
            <person name="Marquand E."/>
            <person name="Bret-Mestries E."/>
            <person name="Morien E."/>
            <person name="Nambeesan S."/>
            <person name="Nguyen T."/>
            <person name="Pegot-Espagnet P."/>
            <person name="Pouilly N."/>
            <person name="Raftis F."/>
            <person name="Sallet E."/>
            <person name="Schiex T."/>
            <person name="Thomas J."/>
            <person name="Vandecasteele C."/>
            <person name="Vares D."/>
            <person name="Vear F."/>
            <person name="Vautrin S."/>
            <person name="Crespi M."/>
            <person name="Mangin B."/>
            <person name="Burke J.M."/>
            <person name="Salse J."/>
            <person name="Munos S."/>
            <person name="Vincourt P."/>
            <person name="Rieseberg L.H."/>
            <person name="Langlade N.B."/>
        </authorList>
    </citation>
    <scope>NUCLEOTIDE SEQUENCE</scope>
    <source>
        <tissue evidence="1">Leaves</tissue>
    </source>
</reference>
<keyword evidence="2" id="KW-1185">Reference proteome</keyword>
<dbReference type="Proteomes" id="UP000215914">
    <property type="component" value="Unassembled WGS sequence"/>
</dbReference>
<dbReference type="EMBL" id="MNCJ02000331">
    <property type="protein sequence ID" value="KAF5758766.1"/>
    <property type="molecule type" value="Genomic_DNA"/>
</dbReference>
<proteinExistence type="predicted"/>